<dbReference type="EMBL" id="JSAM01000074">
    <property type="protein sequence ID" value="KIA77549.1"/>
    <property type="molecule type" value="Genomic_DNA"/>
</dbReference>
<proteinExistence type="predicted"/>
<comment type="caution">
    <text evidence="1">The sequence shown here is derived from an EMBL/GenBank/DDBJ whole genome shotgun (WGS) entry which is preliminary data.</text>
</comment>
<gene>
    <name evidence="1" type="ORF">DB43_GE00300</name>
</gene>
<dbReference type="Proteomes" id="UP000031307">
    <property type="component" value="Unassembled WGS sequence"/>
</dbReference>
<dbReference type="AlphaFoldDB" id="A0A0C1EMF3"/>
<name>A0A0C1EMF3_9BACT</name>
<reference evidence="1 2" key="1">
    <citation type="journal article" date="2014" name="Mol. Biol. Evol.">
        <title>Massive expansion of Ubiquitination-related gene families within the Chlamydiae.</title>
        <authorList>
            <person name="Domman D."/>
            <person name="Collingro A."/>
            <person name="Lagkouvardos I."/>
            <person name="Gehre L."/>
            <person name="Weinmaier T."/>
            <person name="Rattei T."/>
            <person name="Subtil A."/>
            <person name="Horn M."/>
        </authorList>
    </citation>
    <scope>NUCLEOTIDE SEQUENCE [LARGE SCALE GENOMIC DNA]</scope>
    <source>
        <strain evidence="1 2">OEW1</strain>
    </source>
</reference>
<organism evidence="1 2">
    <name type="scientific">Parachlamydia acanthamoebae</name>
    <dbReference type="NCBI Taxonomy" id="83552"/>
    <lineage>
        <taxon>Bacteria</taxon>
        <taxon>Pseudomonadati</taxon>
        <taxon>Chlamydiota</taxon>
        <taxon>Chlamydiia</taxon>
        <taxon>Parachlamydiales</taxon>
        <taxon>Parachlamydiaceae</taxon>
        <taxon>Parachlamydia</taxon>
    </lineage>
</organism>
<accession>A0A0C1EMF3</accession>
<dbReference type="PATRIC" id="fig|83552.4.peg.1300"/>
<evidence type="ECO:0000313" key="1">
    <source>
        <dbReference type="EMBL" id="KIA77549.1"/>
    </source>
</evidence>
<evidence type="ECO:0000313" key="2">
    <source>
        <dbReference type="Proteomes" id="UP000031307"/>
    </source>
</evidence>
<protein>
    <submittedName>
        <fullName evidence="1">Uncharacterized protein</fullName>
    </submittedName>
</protein>
<sequence>MQDTVHLNIDLTFSPYLQKCKQDIEILSGQRTTSVWGKWDVLLKWAEWTKNGISPINDAFERNLSHLFTGLKIAETVQRCGLFFLQRLAGMKTVISDSEVCLKAMELYLDKQDQYWIIAHIAGKVMIGSPSSLKNFNEINDPINF</sequence>